<organism evidence="1 2">
    <name type="scientific">Brachionus plicatilis</name>
    <name type="common">Marine rotifer</name>
    <name type="synonym">Brachionus muelleri</name>
    <dbReference type="NCBI Taxonomy" id="10195"/>
    <lineage>
        <taxon>Eukaryota</taxon>
        <taxon>Metazoa</taxon>
        <taxon>Spiralia</taxon>
        <taxon>Gnathifera</taxon>
        <taxon>Rotifera</taxon>
        <taxon>Eurotatoria</taxon>
        <taxon>Monogononta</taxon>
        <taxon>Pseudotrocha</taxon>
        <taxon>Ploima</taxon>
        <taxon>Brachionidae</taxon>
        <taxon>Brachionus</taxon>
    </lineage>
</organism>
<dbReference type="Proteomes" id="UP000276133">
    <property type="component" value="Unassembled WGS sequence"/>
</dbReference>
<proteinExistence type="predicted"/>
<name>A0A3M7P8W5_BRAPC</name>
<comment type="caution">
    <text evidence="1">The sequence shown here is derived from an EMBL/GenBank/DDBJ whole genome shotgun (WGS) entry which is preliminary data.</text>
</comment>
<evidence type="ECO:0000313" key="2">
    <source>
        <dbReference type="Proteomes" id="UP000276133"/>
    </source>
</evidence>
<reference evidence="1 2" key="1">
    <citation type="journal article" date="2018" name="Sci. Rep.">
        <title>Genomic signatures of local adaptation to the degree of environmental predictability in rotifers.</title>
        <authorList>
            <person name="Franch-Gras L."/>
            <person name="Hahn C."/>
            <person name="Garcia-Roger E.M."/>
            <person name="Carmona M.J."/>
            <person name="Serra M."/>
            <person name="Gomez A."/>
        </authorList>
    </citation>
    <scope>NUCLEOTIDE SEQUENCE [LARGE SCALE GENOMIC DNA]</scope>
    <source>
        <strain evidence="1">HYR1</strain>
    </source>
</reference>
<dbReference type="EMBL" id="REGN01012564">
    <property type="protein sequence ID" value="RMZ95144.1"/>
    <property type="molecule type" value="Genomic_DNA"/>
</dbReference>
<evidence type="ECO:0000313" key="1">
    <source>
        <dbReference type="EMBL" id="RMZ95144.1"/>
    </source>
</evidence>
<protein>
    <submittedName>
        <fullName evidence="1">Uncharacterized protein</fullName>
    </submittedName>
</protein>
<sequence>MYNGTASLLGLDSLWDFWLSNKSNSPESVFLGAVSFLPAISAVPFMDSFEKSSELGNLLIRLEDDSNSDLPEQNVSQY</sequence>
<keyword evidence="2" id="KW-1185">Reference proteome</keyword>
<dbReference type="AlphaFoldDB" id="A0A3M7P8W5"/>
<gene>
    <name evidence="1" type="ORF">BpHYR1_016310</name>
</gene>
<accession>A0A3M7P8W5</accession>